<feature type="region of interest" description="Disordered" evidence="1">
    <location>
        <begin position="128"/>
        <end position="150"/>
    </location>
</feature>
<protein>
    <submittedName>
        <fullName evidence="3">Uncharacterized protein</fullName>
    </submittedName>
</protein>
<dbReference type="PANTHER" id="PTHR35567:SF1">
    <property type="entry name" value="CONSERVED FUNGAL PROTEIN (AFU_ORTHOLOGUE AFUA_1G14230)"/>
    <property type="match status" value="1"/>
</dbReference>
<dbReference type="EMBL" id="LAVV01008182">
    <property type="protein sequence ID" value="KNZ53531.1"/>
    <property type="molecule type" value="Genomic_DNA"/>
</dbReference>
<evidence type="ECO:0000256" key="2">
    <source>
        <dbReference type="SAM" id="SignalP"/>
    </source>
</evidence>
<dbReference type="Proteomes" id="UP000037035">
    <property type="component" value="Unassembled WGS sequence"/>
</dbReference>
<dbReference type="InterPro" id="IPR021851">
    <property type="entry name" value="DUF3455"/>
</dbReference>
<accession>A0A0L6UYA6</accession>
<keyword evidence="4" id="KW-1185">Reference proteome</keyword>
<comment type="caution">
    <text evidence="3">The sequence shown here is derived from an EMBL/GenBank/DDBJ whole genome shotgun (WGS) entry which is preliminary data.</text>
</comment>
<feature type="compositionally biased region" description="Polar residues" evidence="1">
    <location>
        <begin position="137"/>
        <end position="150"/>
    </location>
</feature>
<evidence type="ECO:0000313" key="4">
    <source>
        <dbReference type="Proteomes" id="UP000037035"/>
    </source>
</evidence>
<dbReference type="Pfam" id="PF11937">
    <property type="entry name" value="DUF3455"/>
    <property type="match status" value="1"/>
</dbReference>
<dbReference type="VEuPathDB" id="FungiDB:VP01_3211g3"/>
<dbReference type="PANTHER" id="PTHR35567">
    <property type="entry name" value="MALATE DEHYDROGENASE (AFU_ORTHOLOGUE AFUA_2G13800)"/>
    <property type="match status" value="1"/>
</dbReference>
<feature type="chain" id="PRO_5005567945" evidence="2">
    <location>
        <begin position="29"/>
        <end position="150"/>
    </location>
</feature>
<gene>
    <name evidence="3" type="ORF">VP01_3211g3</name>
</gene>
<sequence>MLFTALVRMLSVQVFLLVGLSQQTPTLTQPGGAKLALTGTGRQLYSCSGGTWVSTGADAQLSAPGRGTVGHHYFEGGRPVFNLGNGGMVYAIKRGSQPAPGQGNIPWLTLTATSGPYSTVTRTNTQGGVAPAGGCQSGQSTSVPYSALPT</sequence>
<keyword evidence="2" id="KW-0732">Signal</keyword>
<proteinExistence type="predicted"/>
<dbReference type="OrthoDB" id="1859733at2759"/>
<dbReference type="AlphaFoldDB" id="A0A0L6UYA6"/>
<evidence type="ECO:0000313" key="3">
    <source>
        <dbReference type="EMBL" id="KNZ53531.1"/>
    </source>
</evidence>
<evidence type="ECO:0000256" key="1">
    <source>
        <dbReference type="SAM" id="MobiDB-lite"/>
    </source>
</evidence>
<reference evidence="3 4" key="1">
    <citation type="submission" date="2015-08" db="EMBL/GenBank/DDBJ databases">
        <title>Next Generation Sequencing and Analysis of the Genome of Puccinia sorghi L Schw, the Causal Agent of Maize Common Rust.</title>
        <authorList>
            <person name="Rochi L."/>
            <person name="Burguener G."/>
            <person name="Darino M."/>
            <person name="Turjanski A."/>
            <person name="Kreff E."/>
            <person name="Dieguez M.J."/>
            <person name="Sacco F."/>
        </authorList>
    </citation>
    <scope>NUCLEOTIDE SEQUENCE [LARGE SCALE GENOMIC DNA]</scope>
    <source>
        <strain evidence="3 4">RO10H11247</strain>
    </source>
</reference>
<organism evidence="3 4">
    <name type="scientific">Puccinia sorghi</name>
    <dbReference type="NCBI Taxonomy" id="27349"/>
    <lineage>
        <taxon>Eukaryota</taxon>
        <taxon>Fungi</taxon>
        <taxon>Dikarya</taxon>
        <taxon>Basidiomycota</taxon>
        <taxon>Pucciniomycotina</taxon>
        <taxon>Pucciniomycetes</taxon>
        <taxon>Pucciniales</taxon>
        <taxon>Pucciniaceae</taxon>
        <taxon>Puccinia</taxon>
    </lineage>
</organism>
<feature type="signal peptide" evidence="2">
    <location>
        <begin position="1"/>
        <end position="28"/>
    </location>
</feature>
<name>A0A0L6UYA6_9BASI</name>